<evidence type="ECO:0000313" key="2">
    <source>
        <dbReference type="Proteomes" id="UP000199548"/>
    </source>
</evidence>
<accession>A0A1I3L9J3</accession>
<organism evidence="1 2">
    <name type="scientific">Paraburkholderia megapolitana</name>
    <dbReference type="NCBI Taxonomy" id="420953"/>
    <lineage>
        <taxon>Bacteria</taxon>
        <taxon>Pseudomonadati</taxon>
        <taxon>Pseudomonadota</taxon>
        <taxon>Betaproteobacteria</taxon>
        <taxon>Burkholderiales</taxon>
        <taxon>Burkholderiaceae</taxon>
        <taxon>Paraburkholderia</taxon>
    </lineage>
</organism>
<dbReference type="AlphaFoldDB" id="A0A1I3L9J3"/>
<reference evidence="1 2" key="1">
    <citation type="submission" date="2016-10" db="EMBL/GenBank/DDBJ databases">
        <authorList>
            <person name="de Groot N.N."/>
        </authorList>
    </citation>
    <scope>NUCLEOTIDE SEQUENCE [LARGE SCALE GENOMIC DNA]</scope>
    <source>
        <strain evidence="1 2">LMG 23650</strain>
    </source>
</reference>
<evidence type="ECO:0000313" key="1">
    <source>
        <dbReference type="EMBL" id="SFI81250.1"/>
    </source>
</evidence>
<keyword evidence="2" id="KW-1185">Reference proteome</keyword>
<proteinExistence type="predicted"/>
<gene>
    <name evidence="1" type="ORF">SAMN05192543_104303</name>
</gene>
<name>A0A1I3L9J3_9BURK</name>
<sequence>MNSWLPLIASVLLAVTWPAATLVICRSKPGEPTLTTPTGDVPANGPSCSEPIVAVAVATAPAVIEPEPRATELAIDAVAPLPSATEPLPEAVAPLPTAALLVPDASAFVPAASALRPVAPSLL</sequence>
<dbReference type="EMBL" id="FOQU01000004">
    <property type="protein sequence ID" value="SFI81250.1"/>
    <property type="molecule type" value="Genomic_DNA"/>
</dbReference>
<dbReference type="Proteomes" id="UP000199548">
    <property type="component" value="Unassembled WGS sequence"/>
</dbReference>
<protein>
    <submittedName>
        <fullName evidence="1">Uncharacterized protein</fullName>
    </submittedName>
</protein>
<dbReference type="STRING" id="420953.SAMN05192543_104303"/>